<dbReference type="InterPro" id="IPR035755">
    <property type="entry name" value="RIM-BP_SH3_3"/>
</dbReference>
<feature type="compositionally biased region" description="Basic residues" evidence="13">
    <location>
        <begin position="1697"/>
        <end position="1714"/>
    </location>
</feature>
<feature type="compositionally biased region" description="Low complexity" evidence="13">
    <location>
        <begin position="1869"/>
        <end position="1883"/>
    </location>
</feature>
<dbReference type="CDD" id="cd00063">
    <property type="entry name" value="FN3"/>
    <property type="match status" value="3"/>
</dbReference>
<feature type="domain" description="SH3" evidence="14">
    <location>
        <begin position="1718"/>
        <end position="1796"/>
    </location>
</feature>
<evidence type="ECO:0000256" key="4">
    <source>
        <dbReference type="ARBA" id="ARBA00022475"/>
    </source>
</evidence>
<dbReference type="InterPro" id="IPR013783">
    <property type="entry name" value="Ig-like_fold"/>
</dbReference>
<dbReference type="FunFam" id="2.60.40.10:FF:000643">
    <property type="entry name" value="RIMS-binding protein 2 isoform X1"/>
    <property type="match status" value="1"/>
</dbReference>
<feature type="domain" description="SH3" evidence="14">
    <location>
        <begin position="541"/>
        <end position="608"/>
    </location>
</feature>
<evidence type="ECO:0000313" key="16">
    <source>
        <dbReference type="EMBL" id="KAK9970443.1"/>
    </source>
</evidence>
<feature type="region of interest" description="Disordered" evidence="13">
    <location>
        <begin position="1295"/>
        <end position="1381"/>
    </location>
</feature>
<dbReference type="InterPro" id="IPR003961">
    <property type="entry name" value="FN3_dom"/>
</dbReference>
<reference evidence="16 17" key="1">
    <citation type="submission" date="2024-05" db="EMBL/GenBank/DDBJ databases">
        <title>A high-quality chromosomal-level genome assembly of Topmouth culter (Culter alburnus).</title>
        <authorList>
            <person name="Zhao H."/>
        </authorList>
    </citation>
    <scope>NUCLEOTIDE SEQUENCE [LARGE SCALE GENOMIC DNA]</scope>
    <source>
        <strain evidence="16">CATC2023</strain>
        <tissue evidence="16">Muscle</tissue>
    </source>
</reference>
<dbReference type="SMART" id="SM00326">
    <property type="entry name" value="SH3"/>
    <property type="match status" value="3"/>
</dbReference>
<dbReference type="FunFam" id="2.30.30.40:FF:000023">
    <property type="entry name" value="RIMS-binding protein 2 isoform F"/>
    <property type="match status" value="1"/>
</dbReference>
<keyword evidence="17" id="KW-1185">Reference proteome</keyword>
<keyword evidence="7" id="KW-0472">Membrane</keyword>
<keyword evidence="3 11" id="KW-0728">SH3 domain</keyword>
<evidence type="ECO:0000256" key="2">
    <source>
        <dbReference type="ARBA" id="ARBA00010749"/>
    </source>
</evidence>
<evidence type="ECO:0000256" key="11">
    <source>
        <dbReference type="PROSITE-ProRule" id="PRU00192"/>
    </source>
</evidence>
<feature type="compositionally biased region" description="Pro residues" evidence="13">
    <location>
        <begin position="999"/>
        <end position="1013"/>
    </location>
</feature>
<dbReference type="PANTHER" id="PTHR14234:SF18">
    <property type="entry name" value="RIMS-BINDING PROTEIN 2"/>
    <property type="match status" value="1"/>
</dbReference>
<organism evidence="16 17">
    <name type="scientific">Culter alburnus</name>
    <name type="common">Topmouth culter</name>
    <dbReference type="NCBI Taxonomy" id="194366"/>
    <lineage>
        <taxon>Eukaryota</taxon>
        <taxon>Metazoa</taxon>
        <taxon>Chordata</taxon>
        <taxon>Craniata</taxon>
        <taxon>Vertebrata</taxon>
        <taxon>Euteleostomi</taxon>
        <taxon>Actinopterygii</taxon>
        <taxon>Neopterygii</taxon>
        <taxon>Teleostei</taxon>
        <taxon>Ostariophysi</taxon>
        <taxon>Cypriniformes</taxon>
        <taxon>Xenocyprididae</taxon>
        <taxon>Xenocypridinae</taxon>
        <taxon>Culter</taxon>
    </lineage>
</organism>
<dbReference type="GO" id="GO:0045202">
    <property type="term" value="C:synapse"/>
    <property type="evidence" value="ECO:0007669"/>
    <property type="project" value="UniProtKB-SubCell"/>
</dbReference>
<feature type="compositionally biased region" description="Pro residues" evidence="13">
    <location>
        <begin position="1076"/>
        <end position="1086"/>
    </location>
</feature>
<evidence type="ECO:0000256" key="12">
    <source>
        <dbReference type="SAM" id="Coils"/>
    </source>
</evidence>
<dbReference type="Pfam" id="PF25523">
    <property type="entry name" value="Ig_RIMBP2"/>
    <property type="match status" value="1"/>
</dbReference>
<keyword evidence="4" id="KW-1003">Cell membrane</keyword>
<comment type="caution">
    <text evidence="16">The sequence shown here is derived from an EMBL/GenBank/DDBJ whole genome shotgun (WGS) entry which is preliminary data.</text>
</comment>
<dbReference type="FunFam" id="2.30.30.40:FF:000016">
    <property type="entry name" value="RIMS-binding protein 2 isoform X2"/>
    <property type="match status" value="1"/>
</dbReference>
<dbReference type="CDD" id="cd12013">
    <property type="entry name" value="SH3_RIM-BP_3"/>
    <property type="match status" value="1"/>
</dbReference>
<feature type="compositionally biased region" description="Low complexity" evidence="13">
    <location>
        <begin position="1843"/>
        <end position="1855"/>
    </location>
</feature>
<evidence type="ECO:0000259" key="15">
    <source>
        <dbReference type="PROSITE" id="PS50853"/>
    </source>
</evidence>
<keyword evidence="5" id="KW-0677">Repeat</keyword>
<dbReference type="InterPro" id="IPR036116">
    <property type="entry name" value="FN3_sf"/>
</dbReference>
<evidence type="ECO:0000256" key="8">
    <source>
        <dbReference type="ARBA" id="ARBA00034103"/>
    </source>
</evidence>
<evidence type="ECO:0000256" key="7">
    <source>
        <dbReference type="ARBA" id="ARBA00023136"/>
    </source>
</evidence>
<dbReference type="Gene3D" id="2.30.30.40">
    <property type="entry name" value="SH3 Domains"/>
    <property type="match status" value="3"/>
</dbReference>
<dbReference type="InterPro" id="IPR001452">
    <property type="entry name" value="SH3_domain"/>
</dbReference>
<dbReference type="InterPro" id="IPR035753">
    <property type="entry name" value="RIM-BP_SH3_2"/>
</dbReference>
<dbReference type="Proteomes" id="UP001479290">
    <property type="component" value="Unassembled WGS sequence"/>
</dbReference>
<evidence type="ECO:0000256" key="10">
    <source>
        <dbReference type="ARBA" id="ARBA00068024"/>
    </source>
</evidence>
<feature type="compositionally biased region" description="Low complexity" evidence="13">
    <location>
        <begin position="1031"/>
        <end position="1052"/>
    </location>
</feature>
<dbReference type="CDD" id="cd12014">
    <property type="entry name" value="SH3_RIM-BP_1"/>
    <property type="match status" value="1"/>
</dbReference>
<feature type="compositionally biased region" description="Low complexity" evidence="13">
    <location>
        <begin position="1121"/>
        <end position="1133"/>
    </location>
</feature>
<feature type="coiled-coil region" evidence="12">
    <location>
        <begin position="302"/>
        <end position="367"/>
    </location>
</feature>
<feature type="region of interest" description="Disordered" evidence="13">
    <location>
        <begin position="1566"/>
        <end position="1590"/>
    </location>
</feature>
<comment type="function">
    <text evidence="9">Plays a role in the synaptic transmission as bifunctional linker that interacts simultaneously with RIMS1, RIMS2, CACNA1D and CACNA1B.</text>
</comment>
<dbReference type="Gene3D" id="2.60.40.10">
    <property type="entry name" value="Immunoglobulins"/>
    <property type="match status" value="2"/>
</dbReference>
<name>A0AAW2ABJ3_CULAL</name>
<evidence type="ECO:0000256" key="6">
    <source>
        <dbReference type="ARBA" id="ARBA00023018"/>
    </source>
</evidence>
<dbReference type="PROSITE" id="PS50853">
    <property type="entry name" value="FN3"/>
    <property type="match status" value="1"/>
</dbReference>
<evidence type="ECO:0000256" key="5">
    <source>
        <dbReference type="ARBA" id="ARBA00022737"/>
    </source>
</evidence>
<dbReference type="PROSITE" id="PS50002">
    <property type="entry name" value="SH3"/>
    <property type="match status" value="3"/>
</dbReference>
<feature type="compositionally biased region" description="Basic and acidic residues" evidence="13">
    <location>
        <begin position="1054"/>
        <end position="1065"/>
    </location>
</feature>
<dbReference type="PANTHER" id="PTHR14234">
    <property type="entry name" value="RIM BINDING PROTEIN-RELATED"/>
    <property type="match status" value="1"/>
</dbReference>
<evidence type="ECO:0000259" key="14">
    <source>
        <dbReference type="PROSITE" id="PS50002"/>
    </source>
</evidence>
<feature type="region of interest" description="Disordered" evidence="13">
    <location>
        <begin position="974"/>
        <end position="1175"/>
    </location>
</feature>
<dbReference type="GO" id="GO:0007274">
    <property type="term" value="P:neuromuscular synaptic transmission"/>
    <property type="evidence" value="ECO:0007669"/>
    <property type="project" value="TreeGrafter"/>
</dbReference>
<dbReference type="InterPro" id="IPR036028">
    <property type="entry name" value="SH3-like_dom_sf"/>
</dbReference>
<feature type="region of interest" description="Disordered" evidence="13">
    <location>
        <begin position="1493"/>
        <end position="1525"/>
    </location>
</feature>
<dbReference type="FunFam" id="2.60.40.10:FF:000072">
    <property type="entry name" value="RIMS-binding protein 2 isoform X1"/>
    <property type="match status" value="1"/>
</dbReference>
<dbReference type="SUPFAM" id="SSF50044">
    <property type="entry name" value="SH3-domain"/>
    <property type="match status" value="3"/>
</dbReference>
<feature type="region of interest" description="Disordered" evidence="13">
    <location>
        <begin position="1803"/>
        <end position="1883"/>
    </location>
</feature>
<dbReference type="Pfam" id="PF07653">
    <property type="entry name" value="SH3_2"/>
    <property type="match status" value="3"/>
</dbReference>
<dbReference type="InterPro" id="IPR057884">
    <property type="entry name" value="FN3_RIM-BP1/2/3"/>
</dbReference>
<evidence type="ECO:0000256" key="13">
    <source>
        <dbReference type="SAM" id="MobiDB-lite"/>
    </source>
</evidence>
<feature type="region of interest" description="Disordered" evidence="13">
    <location>
        <begin position="1697"/>
        <end position="1719"/>
    </location>
</feature>
<proteinExistence type="inferred from homology"/>
<evidence type="ECO:0000256" key="9">
    <source>
        <dbReference type="ARBA" id="ARBA00054159"/>
    </source>
</evidence>
<dbReference type="EMBL" id="JAWDJR010000008">
    <property type="protein sequence ID" value="KAK9970443.1"/>
    <property type="molecule type" value="Genomic_DNA"/>
</dbReference>
<accession>A0AAW2ABJ3</accession>
<dbReference type="SMART" id="SM00060">
    <property type="entry name" value="FN3"/>
    <property type="match status" value="3"/>
</dbReference>
<dbReference type="SUPFAM" id="SSF49265">
    <property type="entry name" value="Fibronectin type III"/>
    <property type="match status" value="2"/>
</dbReference>
<evidence type="ECO:0000313" key="17">
    <source>
        <dbReference type="Proteomes" id="UP001479290"/>
    </source>
</evidence>
<dbReference type="InterPro" id="IPR040325">
    <property type="entry name" value="RIMBP1/2/3"/>
</dbReference>
<dbReference type="GO" id="GO:0005886">
    <property type="term" value="C:plasma membrane"/>
    <property type="evidence" value="ECO:0007669"/>
    <property type="project" value="UniProtKB-SubCell"/>
</dbReference>
<dbReference type="FunFam" id="2.30.30.40:FF:000006">
    <property type="entry name" value="RIMS-binding protein 2 isoform X1"/>
    <property type="match status" value="1"/>
</dbReference>
<feature type="domain" description="SH3" evidence="14">
    <location>
        <begin position="1593"/>
        <end position="1661"/>
    </location>
</feature>
<protein>
    <recommendedName>
        <fullName evidence="10">RIMS-binding protein 2</fullName>
    </recommendedName>
</protein>
<comment type="subcellular location">
    <subcellularLocation>
        <location evidence="1">Cell membrane</location>
    </subcellularLocation>
    <subcellularLocation>
        <location evidence="8">Synapse</location>
    </subcellularLocation>
</comment>
<sequence length="1883" mass="212735">MENQRGRERRWSEGERVNQEKTDAILGIQPSYSACFVSEGWNRYSSLPASPIWTVINPSRFNIKNTDYIQRKKKNSTSLLCHYRLLKSCAGIKSEVYWRFSKRAADVQMSVSVMDVSVVGCWRGELVLPNCLLAGCRSHAAGDEAKLTVRLTHLSWSFKSGHLGRCEYLKISNAIYKLRNEVFPLHLSELSAQHVEAYRLLEDRKHKLSPETAALYLLRQQHKHLETEISRKRKECEVLEEEVKKKSQSCQTLESELQHVLQEKARLNLRLFNDTQKAAKYEQVKSEYEQLQEALYTVTVERDCALLERTELQGKLENLEQVLKHMREAAERRQQLELEHEQALAVLSAKQQEIDLLQKAQVEAKKEHEGAVHLLENHLDSMQLRSVLRTKNTMRFLAKVRELEEKCRTQSEQFNLLSKELEKFRLQAGKLDILSSSQLTGSDSPGSPTKPLTLSQLLNGLTAPSGKGNEDSMSKISELIRPLQMTEGEKVELLSVKPTFLSRSTPSSPRRAFLSEVRPVIATAMDKEIGSSPRSKSRYTGKVRLCVARYNYNPYDGPNEHPEAELPLVAGKYLYVYGTMDEDGFYEGELLDGQQGLVPSNFVDFVQDEELPSIPLLDRIKEPSYLNHSPTSMPSSAVSTLSTLLSERLDALGSGTGTGTSSSSGVSSLGMSMGLGMDFLGPCSNGTGTLDVNIDEIGEDIVPYPRRITLIKQLAKSVIISWDPPVVLPGWTPISGYNVLVDQEVRMSVPFGGRTKSLIEKLNLASCTHRISIQSMTERGLSDPLRCTLLVGKDVVVAPYYLRVENITQISADLTWMPSNSNYSHMIFLNDVEYDVVKPGGYKYHFYNLKPMTVYKIRVVARPHQMPWQLPLEQREKKEVSVEFCTQPAGPPLPPQDVQVQLGQTPGVLQIRWKPPPLTPTGTSNGASVIGYIVCTKGQKIAEIMYPTADFVTVELNRIQCLEAREVVVRTISAQGESQDSPVATIPHSLLVPHHPGHPHPPPYPQTYPPTHPQPHVQPHTVPPPHPHPHPSSSHPHGHPSPSLYKPKLLPSARDPHAKEPEMSRRPGQSWEPHPRAPSPLPPPSHPGHMLEPPHVEGRRSPSPQRILPQPQGVPIPNTVARAMARQAAQRSAPNSRVERRNIFSEKGNTSHSLNSDEEEDGYDSPHVRRRGASVDEFLRGSELGRHHHQYSHSEEYYTESSRGSDLSDIMEEDEEELYSEMQLEEGRRRSINSHNTLKAYYRRQDLAVERDSWDLQREVVRQRSLRSHKRLHSIPEVAEEDPDTGVEVMGQRLRFEEARPGTPCRSPRPYHQDSRQPNHLSPSKCIRRLQRQRSSPRYTSIEERPQCWSSSSSRQTTKSPDSGLDCGSEEEGSLGYRGGYHSYTGGSPLRVGSGPNMRVIHSEGPVERRALAAGRKRTLTRQCSVEEDFLDAIPETRSMRESYHHYHYHPHHHHPQRRFRSEGRLSEVGRTYHRDIRAYSVARLNRAMDEPLILGSSPSTGRSDRLDHSGRRMSHGCPPAQRRPMTVPSIEITVENNSEGSEGNLSPIKDDVYYTNVAHRRKWPPQRTEHRYDGYGGRERRSPDYYEESEPEDSRIFVAMFDYDPLSMSPNPDAAVEELPFKEGQIIKVFGEKDTDGFYRAEVCGRRGLIPCNMVSEIQTDDDEMMDQLLKQGFLPLNTPIEKIVNCNRFKDGRSINRRSRKSKRERNKRSGRQHPVSTRRMVALYDYDPRESSPNVDVEAHYGGSLQSEEAELTFCAGDVITVFGEIDEDGFYYGELNGHKGLVPSNFLEEVPDDVEVYLTNTPSRHPQDHPSRTKSKRVPVEKAGPPRRSATPTVRPHIPGSGPAAQGPGSPVRRPRADSKKKGLLSKGKNLLKRLGAVK</sequence>
<keyword evidence="12" id="KW-0175">Coiled coil</keyword>
<feature type="domain" description="Fibronectin type-III" evidence="15">
    <location>
        <begin position="894"/>
        <end position="993"/>
    </location>
</feature>
<dbReference type="CDD" id="cd12012">
    <property type="entry name" value="SH3_RIM-BP_2"/>
    <property type="match status" value="1"/>
</dbReference>
<comment type="similarity">
    <text evidence="2">Belongs to the RIMBP family.</text>
</comment>
<gene>
    <name evidence="16" type="ORF">ABG768_026388</name>
</gene>
<feature type="compositionally biased region" description="Basic and acidic residues" evidence="13">
    <location>
        <begin position="1568"/>
        <end position="1585"/>
    </location>
</feature>
<evidence type="ECO:0000256" key="3">
    <source>
        <dbReference type="ARBA" id="ARBA00022443"/>
    </source>
</evidence>
<evidence type="ECO:0000256" key="1">
    <source>
        <dbReference type="ARBA" id="ARBA00004236"/>
    </source>
</evidence>
<keyword evidence="6" id="KW-0770">Synapse</keyword>
<feature type="coiled-coil region" evidence="12">
    <location>
        <begin position="222"/>
        <end position="270"/>
    </location>
</feature>